<gene>
    <name evidence="1" type="ORF">ACFPET_03090</name>
</gene>
<evidence type="ECO:0000313" key="1">
    <source>
        <dbReference type="EMBL" id="MFC4334176.1"/>
    </source>
</evidence>
<keyword evidence="2" id="KW-1185">Reference proteome</keyword>
<organism evidence="1 2">
    <name type="scientific">Salininema proteolyticum</name>
    <dbReference type="NCBI Taxonomy" id="1607685"/>
    <lineage>
        <taxon>Bacteria</taxon>
        <taxon>Bacillati</taxon>
        <taxon>Actinomycetota</taxon>
        <taxon>Actinomycetes</taxon>
        <taxon>Glycomycetales</taxon>
        <taxon>Glycomycetaceae</taxon>
        <taxon>Salininema</taxon>
    </lineage>
</organism>
<dbReference type="Proteomes" id="UP001595823">
    <property type="component" value="Unassembled WGS sequence"/>
</dbReference>
<sequence length="151" mass="16575">MPHCSSTIYDVVRDVVADTAPEELPVVQGLGELREAAVSRRLRRAAPRREPLGFGIGEIAVLIAPVVWVVVEHAAKGATDSLLDRAGKWIGSLFRRSRTPVPGFTKEQLAEIYQAFLDEARRRKVPDESAIAAADALVRRLAEAPPDELDR</sequence>
<proteinExistence type="predicted"/>
<comment type="caution">
    <text evidence="1">The sequence shown here is derived from an EMBL/GenBank/DDBJ whole genome shotgun (WGS) entry which is preliminary data.</text>
</comment>
<evidence type="ECO:0000313" key="2">
    <source>
        <dbReference type="Proteomes" id="UP001595823"/>
    </source>
</evidence>
<name>A0ABV8TUD4_9ACTN</name>
<reference evidence="2" key="1">
    <citation type="journal article" date="2019" name="Int. J. Syst. Evol. Microbiol.">
        <title>The Global Catalogue of Microorganisms (GCM) 10K type strain sequencing project: providing services to taxonomists for standard genome sequencing and annotation.</title>
        <authorList>
            <consortium name="The Broad Institute Genomics Platform"/>
            <consortium name="The Broad Institute Genome Sequencing Center for Infectious Disease"/>
            <person name="Wu L."/>
            <person name="Ma J."/>
        </authorList>
    </citation>
    <scope>NUCLEOTIDE SEQUENCE [LARGE SCALE GENOMIC DNA]</scope>
    <source>
        <strain evidence="2">IBRC-M 10908</strain>
    </source>
</reference>
<accession>A0ABV8TUD4</accession>
<dbReference type="RefSeq" id="WP_380617913.1">
    <property type="nucleotide sequence ID" value="NZ_JBHSDK010000003.1"/>
</dbReference>
<dbReference type="EMBL" id="JBHSDK010000003">
    <property type="protein sequence ID" value="MFC4334176.1"/>
    <property type="molecule type" value="Genomic_DNA"/>
</dbReference>
<protein>
    <submittedName>
        <fullName evidence="1">Uncharacterized protein</fullName>
    </submittedName>
</protein>